<dbReference type="RefSeq" id="WP_146360480.1">
    <property type="nucleotide sequence ID" value="NZ_VOBR01000046.1"/>
</dbReference>
<dbReference type="InterPro" id="IPR029045">
    <property type="entry name" value="ClpP/crotonase-like_dom_sf"/>
</dbReference>
<evidence type="ECO:0000313" key="4">
    <source>
        <dbReference type="Proteomes" id="UP000316639"/>
    </source>
</evidence>
<sequence length="114" mass="12513">MHLSAAPQVTLVSRKTYRSAYVTVSFRLLGATAEFAWPSADMAVTDAKAAVAILRRQKHTWLAEERERSAGDRDRADDRLVDKGTGLRKPGRPAGRCTDGKSTLVCDRSAIKLI</sequence>
<dbReference type="InterPro" id="IPR034733">
    <property type="entry name" value="AcCoA_carboxyl_beta"/>
</dbReference>
<dbReference type="Pfam" id="PF01039">
    <property type="entry name" value="Carboxyl_trans"/>
    <property type="match status" value="1"/>
</dbReference>
<organism evidence="3 4">
    <name type="scientific">Lentzea tibetensis</name>
    <dbReference type="NCBI Taxonomy" id="2591470"/>
    <lineage>
        <taxon>Bacteria</taxon>
        <taxon>Bacillati</taxon>
        <taxon>Actinomycetota</taxon>
        <taxon>Actinomycetes</taxon>
        <taxon>Pseudonocardiales</taxon>
        <taxon>Pseudonocardiaceae</taxon>
        <taxon>Lentzea</taxon>
    </lineage>
</organism>
<evidence type="ECO:0000256" key="1">
    <source>
        <dbReference type="SAM" id="MobiDB-lite"/>
    </source>
</evidence>
<dbReference type="SUPFAM" id="SSF52096">
    <property type="entry name" value="ClpP/crotonase"/>
    <property type="match status" value="1"/>
</dbReference>
<accession>A0A563EHJ9</accession>
<keyword evidence="4" id="KW-1185">Reference proteome</keyword>
<name>A0A563EHJ9_9PSEU</name>
<feature type="domain" description="Acetyl-coenzyme A carboxylase carboxyl transferase subunit beta" evidence="2">
    <location>
        <begin position="5"/>
        <end position="68"/>
    </location>
</feature>
<feature type="compositionally biased region" description="Basic and acidic residues" evidence="1">
    <location>
        <begin position="64"/>
        <end position="82"/>
    </location>
</feature>
<dbReference type="Gene3D" id="3.90.226.10">
    <property type="entry name" value="2-enoyl-CoA Hydratase, Chain A, domain 1"/>
    <property type="match status" value="1"/>
</dbReference>
<comment type="caution">
    <text evidence="3">The sequence shown here is derived from an EMBL/GenBank/DDBJ whole genome shotgun (WGS) entry which is preliminary data.</text>
</comment>
<dbReference type="AlphaFoldDB" id="A0A563EHJ9"/>
<dbReference type="Proteomes" id="UP000316639">
    <property type="component" value="Unassembled WGS sequence"/>
</dbReference>
<gene>
    <name evidence="3" type="ORF">FKR81_40465</name>
</gene>
<evidence type="ECO:0000259" key="2">
    <source>
        <dbReference type="Pfam" id="PF01039"/>
    </source>
</evidence>
<protein>
    <recommendedName>
        <fullName evidence="2">Acetyl-coenzyme A carboxylase carboxyl transferase subunit beta domain-containing protein</fullName>
    </recommendedName>
</protein>
<evidence type="ECO:0000313" key="3">
    <source>
        <dbReference type="EMBL" id="TWP44959.1"/>
    </source>
</evidence>
<reference evidence="3 4" key="1">
    <citation type="submission" date="2019-07" db="EMBL/GenBank/DDBJ databases">
        <title>Lentzea xizangensis sp. nov., isolated from Qinghai-Tibetan Plateau Soils.</title>
        <authorList>
            <person name="Huang J."/>
        </authorList>
    </citation>
    <scope>NUCLEOTIDE SEQUENCE [LARGE SCALE GENOMIC DNA]</scope>
    <source>
        <strain evidence="3 4">FXJ1.1311</strain>
    </source>
</reference>
<dbReference type="EMBL" id="VOBR01000046">
    <property type="protein sequence ID" value="TWP44959.1"/>
    <property type="molecule type" value="Genomic_DNA"/>
</dbReference>
<feature type="region of interest" description="Disordered" evidence="1">
    <location>
        <begin position="64"/>
        <end position="101"/>
    </location>
</feature>
<proteinExistence type="predicted"/>